<dbReference type="GeneID" id="90035587"/>
<feature type="compositionally biased region" description="Low complexity" evidence="1">
    <location>
        <begin position="321"/>
        <end position="333"/>
    </location>
</feature>
<feature type="compositionally biased region" description="Polar residues" evidence="1">
    <location>
        <begin position="124"/>
        <end position="141"/>
    </location>
</feature>
<dbReference type="RefSeq" id="XP_064767583.1">
    <property type="nucleotide sequence ID" value="XM_064910075.1"/>
</dbReference>
<sequence length="567" mass="62236">MLASAAAADDTAHSSSDDDSYALPVLSSYALALLSADGNNNNNNNNSNNSNSNDIGASSGDSRSRRTSYDPEQQLHQSKYLQSTSALINAARERRKSREASNSPYTAAAGSAPRTRFREDLEEINSNSNADQPTRKLSGSPGSFVAATPHHRAGADSTEFRSSENGGAGSGSREGLVTPAFTRPTLGSHGEPPTSQYRSIFRKSKPGRLGPPKRALRRESQEGENDGVPIAKSPSASPKSKENSKDDEHELRRTIDEAGGNGAGRLRFSTQDEEIPRGDTYWSSRSSREYTSASSKESEQHRTSISSGEISRLEIRDQAHSRTTSPRTSGSPRKALSPKTMNDDLHGELRQKPLHRSSPFNYGIEERRHHTSSPYEAAKELTSLIHKSLTPKHPPPTTEALAPSPVIQSFVVADNGYVPESPVRLVSEKKPLYENINPTPFTESHREEKHHHHRQVFSPLNKDENPRQQRPLAADIYHDEPPRANQAHSNPRSSHSSRLVGRQLLTPLSSNIIRPVRTSTPPPECNIYDPPPKMSNLDIPRPTPKIASKKQKNTVVVSVRQLLSGED</sequence>
<feature type="region of interest" description="Disordered" evidence="1">
    <location>
        <begin position="480"/>
        <end position="499"/>
    </location>
</feature>
<feature type="compositionally biased region" description="Polar residues" evidence="1">
    <location>
        <begin position="70"/>
        <end position="87"/>
    </location>
</feature>
<feature type="compositionally biased region" description="Polar residues" evidence="1">
    <location>
        <begin position="486"/>
        <end position="497"/>
    </location>
</feature>
<feature type="region of interest" description="Disordered" evidence="1">
    <location>
        <begin position="513"/>
        <end position="554"/>
    </location>
</feature>
<feature type="region of interest" description="Disordered" evidence="1">
    <location>
        <begin position="439"/>
        <end position="467"/>
    </location>
</feature>
<proteinExistence type="predicted"/>
<gene>
    <name evidence="2" type="ORF">BZA70DRAFT_196145</name>
</gene>
<feature type="compositionally biased region" description="Pro residues" evidence="1">
    <location>
        <begin position="520"/>
        <end position="533"/>
    </location>
</feature>
<accession>A0ABR1F3Y7</accession>
<dbReference type="Proteomes" id="UP001498771">
    <property type="component" value="Unassembled WGS sequence"/>
</dbReference>
<feature type="compositionally biased region" description="Low complexity" evidence="1">
    <location>
        <begin position="35"/>
        <end position="61"/>
    </location>
</feature>
<name>A0ABR1F3Y7_9ASCO</name>
<evidence type="ECO:0000313" key="3">
    <source>
        <dbReference type="Proteomes" id="UP001498771"/>
    </source>
</evidence>
<dbReference type="EMBL" id="JBBJBU010000008">
    <property type="protein sequence ID" value="KAK7204550.1"/>
    <property type="molecule type" value="Genomic_DNA"/>
</dbReference>
<comment type="caution">
    <text evidence="2">The sequence shown here is derived from an EMBL/GenBank/DDBJ whole genome shotgun (WGS) entry which is preliminary data.</text>
</comment>
<feature type="compositionally biased region" description="Basic and acidic residues" evidence="1">
    <location>
        <begin position="341"/>
        <end position="351"/>
    </location>
</feature>
<evidence type="ECO:0000256" key="1">
    <source>
        <dbReference type="SAM" id="MobiDB-lite"/>
    </source>
</evidence>
<feature type="compositionally biased region" description="Low complexity" evidence="1">
    <location>
        <begin position="280"/>
        <end position="295"/>
    </location>
</feature>
<reference evidence="2 3" key="1">
    <citation type="submission" date="2024-03" db="EMBL/GenBank/DDBJ databases">
        <title>Genome-scale model development and genomic sequencing of the oleaginous clade Lipomyces.</title>
        <authorList>
            <consortium name="Lawrence Berkeley National Laboratory"/>
            <person name="Czajka J.J."/>
            <person name="Han Y."/>
            <person name="Kim J."/>
            <person name="Mondo S.J."/>
            <person name="Hofstad B.A."/>
            <person name="Robles A."/>
            <person name="Haridas S."/>
            <person name="Riley R."/>
            <person name="LaButti K."/>
            <person name="Pangilinan J."/>
            <person name="Andreopoulos W."/>
            <person name="Lipzen A."/>
            <person name="Yan J."/>
            <person name="Wang M."/>
            <person name="Ng V."/>
            <person name="Grigoriev I.V."/>
            <person name="Spatafora J.W."/>
            <person name="Magnuson J.K."/>
            <person name="Baker S.E."/>
            <person name="Pomraning K.R."/>
        </authorList>
    </citation>
    <scope>NUCLEOTIDE SEQUENCE [LARGE SCALE GENOMIC DNA]</scope>
    <source>
        <strain evidence="2 3">Phaff 52-87</strain>
    </source>
</reference>
<feature type="region of interest" description="Disordered" evidence="1">
    <location>
        <begin position="35"/>
        <end position="359"/>
    </location>
</feature>
<organism evidence="2 3">
    <name type="scientific">Myxozyma melibiosi</name>
    <dbReference type="NCBI Taxonomy" id="54550"/>
    <lineage>
        <taxon>Eukaryota</taxon>
        <taxon>Fungi</taxon>
        <taxon>Dikarya</taxon>
        <taxon>Ascomycota</taxon>
        <taxon>Saccharomycotina</taxon>
        <taxon>Lipomycetes</taxon>
        <taxon>Lipomycetales</taxon>
        <taxon>Lipomycetaceae</taxon>
        <taxon>Myxozyma</taxon>
    </lineage>
</organism>
<feature type="compositionally biased region" description="Basic and acidic residues" evidence="1">
    <location>
        <begin position="311"/>
        <end position="320"/>
    </location>
</feature>
<feature type="region of interest" description="Disordered" evidence="1">
    <location>
        <begin position="1"/>
        <end position="21"/>
    </location>
</feature>
<evidence type="ECO:0000313" key="2">
    <source>
        <dbReference type="EMBL" id="KAK7204550.1"/>
    </source>
</evidence>
<keyword evidence="3" id="KW-1185">Reference proteome</keyword>
<feature type="compositionally biased region" description="Basic and acidic residues" evidence="1">
    <location>
        <begin position="239"/>
        <end position="256"/>
    </location>
</feature>
<protein>
    <submittedName>
        <fullName evidence="2">Uncharacterized protein</fullName>
    </submittedName>
</protein>